<reference evidence="1" key="1">
    <citation type="submission" date="2014-09" db="EMBL/GenBank/DDBJ databases">
        <authorList>
            <person name="Magalhaes I.L.F."/>
            <person name="Oliveira U."/>
            <person name="Santos F.R."/>
            <person name="Vidigal T.H.D.A."/>
            <person name="Brescovit A.D."/>
            <person name="Santos A.J."/>
        </authorList>
    </citation>
    <scope>NUCLEOTIDE SEQUENCE</scope>
    <source>
        <tissue evidence="1">Shoot tissue taken approximately 20 cm above the soil surface</tissue>
    </source>
</reference>
<protein>
    <submittedName>
        <fullName evidence="1">Uncharacterized protein</fullName>
    </submittedName>
</protein>
<accession>A0A0A9EGY0</accession>
<dbReference type="EMBL" id="GBRH01199622">
    <property type="protein sequence ID" value="JAD98273.1"/>
    <property type="molecule type" value="Transcribed_RNA"/>
</dbReference>
<evidence type="ECO:0000313" key="1">
    <source>
        <dbReference type="EMBL" id="JAD98273.1"/>
    </source>
</evidence>
<proteinExistence type="predicted"/>
<reference evidence="1" key="2">
    <citation type="journal article" date="2015" name="Data Brief">
        <title>Shoot transcriptome of the giant reed, Arundo donax.</title>
        <authorList>
            <person name="Barrero R.A."/>
            <person name="Guerrero F.D."/>
            <person name="Moolhuijzen P."/>
            <person name="Goolsby J.A."/>
            <person name="Tidwell J."/>
            <person name="Bellgard S.E."/>
            <person name="Bellgard M.I."/>
        </authorList>
    </citation>
    <scope>NUCLEOTIDE SEQUENCE</scope>
    <source>
        <tissue evidence="1">Shoot tissue taken approximately 20 cm above the soil surface</tissue>
    </source>
</reference>
<organism evidence="1">
    <name type="scientific">Arundo donax</name>
    <name type="common">Giant reed</name>
    <name type="synonym">Donax arundinaceus</name>
    <dbReference type="NCBI Taxonomy" id="35708"/>
    <lineage>
        <taxon>Eukaryota</taxon>
        <taxon>Viridiplantae</taxon>
        <taxon>Streptophyta</taxon>
        <taxon>Embryophyta</taxon>
        <taxon>Tracheophyta</taxon>
        <taxon>Spermatophyta</taxon>
        <taxon>Magnoliopsida</taxon>
        <taxon>Liliopsida</taxon>
        <taxon>Poales</taxon>
        <taxon>Poaceae</taxon>
        <taxon>PACMAD clade</taxon>
        <taxon>Arundinoideae</taxon>
        <taxon>Arundineae</taxon>
        <taxon>Arundo</taxon>
    </lineage>
</organism>
<dbReference type="AlphaFoldDB" id="A0A0A9EGY0"/>
<name>A0A0A9EGY0_ARUDO</name>
<sequence>MLGPVFTAEMHMHGRHTATPLIVICIGNGHVETDVSIELGAFPNMAHWDWVCGYVSPSVFVCYALEVPN</sequence>